<dbReference type="Proteomes" id="UP000269396">
    <property type="component" value="Unassembled WGS sequence"/>
</dbReference>
<dbReference type="GO" id="GO:0005524">
    <property type="term" value="F:ATP binding"/>
    <property type="evidence" value="ECO:0007669"/>
    <property type="project" value="InterPro"/>
</dbReference>
<evidence type="ECO:0000256" key="2">
    <source>
        <dbReference type="ARBA" id="ARBA00023015"/>
    </source>
</evidence>
<protein>
    <submittedName>
        <fullName evidence="5">Uncharacterized protein</fullName>
    </submittedName>
</protein>
<reference evidence="5 6" key="1">
    <citation type="submission" date="2018-11" db="EMBL/GenBank/DDBJ databases">
        <authorList>
            <consortium name="Pathogen Informatics"/>
        </authorList>
    </citation>
    <scope>NUCLEOTIDE SEQUENCE [LARGE SCALE GENOMIC DNA]</scope>
    <source>
        <strain>Denwood</strain>
        <strain evidence="6">Zambia</strain>
    </source>
</reference>
<dbReference type="GO" id="GO:0005634">
    <property type="term" value="C:nucleus"/>
    <property type="evidence" value="ECO:0007669"/>
    <property type="project" value="UniProtKB-SubCell"/>
</dbReference>
<organism evidence="5 6">
    <name type="scientific">Schistosoma mattheei</name>
    <dbReference type="NCBI Taxonomy" id="31246"/>
    <lineage>
        <taxon>Eukaryota</taxon>
        <taxon>Metazoa</taxon>
        <taxon>Spiralia</taxon>
        <taxon>Lophotrochozoa</taxon>
        <taxon>Platyhelminthes</taxon>
        <taxon>Trematoda</taxon>
        <taxon>Digenea</taxon>
        <taxon>Strigeidida</taxon>
        <taxon>Schistosomatoidea</taxon>
        <taxon>Schistosomatidae</taxon>
        <taxon>Schistosoma</taxon>
    </lineage>
</organism>
<dbReference type="SUPFAM" id="SSF49417">
    <property type="entry name" value="p53-like transcription factors"/>
    <property type="match status" value="1"/>
</dbReference>
<dbReference type="Pfam" id="PF00853">
    <property type="entry name" value="Runt"/>
    <property type="match status" value="1"/>
</dbReference>
<dbReference type="InterPro" id="IPR013524">
    <property type="entry name" value="Runt_dom"/>
</dbReference>
<name>A0A183P4R6_9TREM</name>
<evidence type="ECO:0000256" key="4">
    <source>
        <dbReference type="ARBA" id="ARBA00023242"/>
    </source>
</evidence>
<dbReference type="InterPro" id="IPR008967">
    <property type="entry name" value="p53-like_TF_DNA-bd_sf"/>
</dbReference>
<comment type="subcellular location">
    <subcellularLocation>
        <location evidence="1">Nucleus</location>
    </subcellularLocation>
</comment>
<proteinExistence type="predicted"/>
<evidence type="ECO:0000256" key="1">
    <source>
        <dbReference type="ARBA" id="ARBA00004123"/>
    </source>
</evidence>
<dbReference type="PANTHER" id="PTHR11950:SF31">
    <property type="entry name" value="SEGMENTATION PROTEIN RUNT"/>
    <property type="match status" value="1"/>
</dbReference>
<evidence type="ECO:0000256" key="3">
    <source>
        <dbReference type="ARBA" id="ARBA00023163"/>
    </source>
</evidence>
<dbReference type="InterPro" id="IPR012346">
    <property type="entry name" value="p53/RUNT-type_TF_DNA-bd_sf"/>
</dbReference>
<evidence type="ECO:0000313" key="5">
    <source>
        <dbReference type="EMBL" id="VDP49434.1"/>
    </source>
</evidence>
<dbReference type="AlphaFoldDB" id="A0A183P4R6"/>
<dbReference type="PRINTS" id="PR00967">
    <property type="entry name" value="ONCOGENEAML1"/>
</dbReference>
<dbReference type="EMBL" id="UZAL01029640">
    <property type="protein sequence ID" value="VDP49434.1"/>
    <property type="molecule type" value="Genomic_DNA"/>
</dbReference>
<keyword evidence="2" id="KW-0805">Transcription regulation</keyword>
<dbReference type="PROSITE" id="PS51062">
    <property type="entry name" value="RUNT"/>
    <property type="match status" value="1"/>
</dbReference>
<evidence type="ECO:0000313" key="6">
    <source>
        <dbReference type="Proteomes" id="UP000269396"/>
    </source>
</evidence>
<dbReference type="GO" id="GO:0000978">
    <property type="term" value="F:RNA polymerase II cis-regulatory region sequence-specific DNA binding"/>
    <property type="evidence" value="ECO:0007669"/>
    <property type="project" value="TreeGrafter"/>
</dbReference>
<keyword evidence="3" id="KW-0804">Transcription</keyword>
<gene>
    <name evidence="5" type="ORF">SMTD_LOCUS9352</name>
</gene>
<dbReference type="InterPro" id="IPR000040">
    <property type="entry name" value="AML1_Runt"/>
</dbReference>
<sequence length="104" mass="11640">MSDILLAEYTLKRALREHTTDLAPTSNPHLLCTPLPKHWRSNKSLPSQFRVVSLIPVPDGTRVTVTAGNEERPCAELKNPVTIMHGHEARFSDLRFLGRSGRGK</sequence>
<keyword evidence="4" id="KW-0539">Nucleus</keyword>
<dbReference type="STRING" id="31246.A0A183P4R6"/>
<dbReference type="GO" id="GO:0000981">
    <property type="term" value="F:DNA-binding transcription factor activity, RNA polymerase II-specific"/>
    <property type="evidence" value="ECO:0007669"/>
    <property type="project" value="TreeGrafter"/>
</dbReference>
<dbReference type="PANTHER" id="PTHR11950">
    <property type="entry name" value="RUNT RELATED"/>
    <property type="match status" value="1"/>
</dbReference>
<accession>A0A183P4R6</accession>
<dbReference type="Gene3D" id="2.60.40.720">
    <property type="match status" value="1"/>
</dbReference>
<keyword evidence="6" id="KW-1185">Reference proteome</keyword>